<reference evidence="3 4" key="1">
    <citation type="submission" date="2016-10" db="EMBL/GenBank/DDBJ databases">
        <authorList>
            <person name="de Groot N.N."/>
        </authorList>
    </citation>
    <scope>NUCLEOTIDE SEQUENCE [LARGE SCALE GENOMIC DNA]</scope>
    <source>
        <strain evidence="3 4">DSM 44908</strain>
    </source>
</reference>
<feature type="domain" description="Chorismate mutase" evidence="2">
    <location>
        <begin position="16"/>
        <end position="107"/>
    </location>
</feature>
<dbReference type="AlphaFoldDB" id="A0A1I0UDX3"/>
<dbReference type="PROSITE" id="PS51168">
    <property type="entry name" value="CHORISMATE_MUT_2"/>
    <property type="match status" value="1"/>
</dbReference>
<dbReference type="NCBIfam" id="TIGR01803">
    <property type="entry name" value="CM-like"/>
    <property type="match status" value="1"/>
</dbReference>
<dbReference type="InterPro" id="IPR051331">
    <property type="entry name" value="Chorismate_mutase-related"/>
</dbReference>
<dbReference type="GO" id="GO:0009697">
    <property type="term" value="P:salicylic acid biosynthetic process"/>
    <property type="evidence" value="ECO:0007669"/>
    <property type="project" value="InterPro"/>
</dbReference>
<dbReference type="GO" id="GO:0016835">
    <property type="term" value="F:carbon-oxygen lyase activity"/>
    <property type="evidence" value="ECO:0007669"/>
    <property type="project" value="InterPro"/>
</dbReference>
<accession>A0A1I0UDX3</accession>
<dbReference type="InterPro" id="IPR002701">
    <property type="entry name" value="CM_II_prokaryot"/>
</dbReference>
<dbReference type="InterPro" id="IPR008241">
    <property type="entry name" value="Isochorismate_pyruvate-lyase"/>
</dbReference>
<proteinExistence type="predicted"/>
<dbReference type="EMBL" id="FOJN01000020">
    <property type="protein sequence ID" value="SFA61997.1"/>
    <property type="molecule type" value="Genomic_DNA"/>
</dbReference>
<dbReference type="RefSeq" id="WP_244516597.1">
    <property type="nucleotide sequence ID" value="NZ_FOJN01000020.1"/>
</dbReference>
<organism evidence="3 4">
    <name type="scientific">Rhodococcoides kroppenstedtii</name>
    <dbReference type="NCBI Taxonomy" id="293050"/>
    <lineage>
        <taxon>Bacteria</taxon>
        <taxon>Bacillati</taxon>
        <taxon>Actinomycetota</taxon>
        <taxon>Actinomycetes</taxon>
        <taxon>Mycobacteriales</taxon>
        <taxon>Nocardiaceae</taxon>
        <taxon>Rhodococcoides</taxon>
    </lineage>
</organism>
<dbReference type="GO" id="GO:0004106">
    <property type="term" value="F:chorismate mutase activity"/>
    <property type="evidence" value="ECO:0007669"/>
    <property type="project" value="InterPro"/>
</dbReference>
<dbReference type="SMART" id="SM00830">
    <property type="entry name" value="CM_2"/>
    <property type="match status" value="1"/>
</dbReference>
<evidence type="ECO:0000313" key="3">
    <source>
        <dbReference type="EMBL" id="SFA61997.1"/>
    </source>
</evidence>
<dbReference type="InterPro" id="IPR036979">
    <property type="entry name" value="CM_dom_sf"/>
</dbReference>
<name>A0A1I0UDX3_9NOCA</name>
<sequence>MTNRDRMLGSVHDDVMDPSDRLAALRGELDRIDAGLRDALRDRLRVCEEVGRLKRDHDIPVMQPARVDQVTRGAREYAERNGLDPDYLEALYQLIIAETCRVEDLLVAERPDDSARS</sequence>
<protein>
    <submittedName>
        <fullName evidence="3">Chorismate mutase</fullName>
    </submittedName>
</protein>
<dbReference type="InterPro" id="IPR036263">
    <property type="entry name" value="Chorismate_II_sf"/>
</dbReference>
<gene>
    <name evidence="3" type="ORF">SAMN05444374_12047</name>
</gene>
<dbReference type="PANTHER" id="PTHR38041">
    <property type="entry name" value="CHORISMATE MUTASE"/>
    <property type="match status" value="1"/>
</dbReference>
<evidence type="ECO:0000256" key="1">
    <source>
        <dbReference type="ARBA" id="ARBA00023235"/>
    </source>
</evidence>
<dbReference type="Gene3D" id="1.20.59.10">
    <property type="entry name" value="Chorismate mutase"/>
    <property type="match status" value="1"/>
</dbReference>
<dbReference type="Proteomes" id="UP000182054">
    <property type="component" value="Unassembled WGS sequence"/>
</dbReference>
<evidence type="ECO:0000313" key="4">
    <source>
        <dbReference type="Proteomes" id="UP000182054"/>
    </source>
</evidence>
<dbReference type="PANTHER" id="PTHR38041:SF1">
    <property type="entry name" value="CHORISMATE MUTASE"/>
    <property type="match status" value="1"/>
</dbReference>
<dbReference type="GO" id="GO:0046417">
    <property type="term" value="P:chorismate metabolic process"/>
    <property type="evidence" value="ECO:0007669"/>
    <property type="project" value="InterPro"/>
</dbReference>
<dbReference type="SUPFAM" id="SSF48600">
    <property type="entry name" value="Chorismate mutase II"/>
    <property type="match status" value="1"/>
</dbReference>
<dbReference type="Pfam" id="PF01817">
    <property type="entry name" value="CM_2"/>
    <property type="match status" value="1"/>
</dbReference>
<keyword evidence="1" id="KW-0413">Isomerase</keyword>
<evidence type="ECO:0000259" key="2">
    <source>
        <dbReference type="PROSITE" id="PS51168"/>
    </source>
</evidence>
<dbReference type="GeneID" id="85487588"/>